<dbReference type="RefSeq" id="WP_097052211.1">
    <property type="nucleotide sequence ID" value="NZ_OBMM01000003.1"/>
</dbReference>
<protein>
    <submittedName>
        <fullName evidence="1">Uncharacterized protein</fullName>
    </submittedName>
</protein>
<organism evidence="1 2">
    <name type="scientific">Thalassospira xiamenensis</name>
    <dbReference type="NCBI Taxonomy" id="220697"/>
    <lineage>
        <taxon>Bacteria</taxon>
        <taxon>Pseudomonadati</taxon>
        <taxon>Pseudomonadota</taxon>
        <taxon>Alphaproteobacteria</taxon>
        <taxon>Rhodospirillales</taxon>
        <taxon>Thalassospiraceae</taxon>
        <taxon>Thalassospira</taxon>
    </lineage>
</organism>
<dbReference type="Proteomes" id="UP000219068">
    <property type="component" value="Unassembled WGS sequence"/>
</dbReference>
<accession>A0A285THT9</accession>
<reference evidence="1 2" key="1">
    <citation type="submission" date="2017-08" db="EMBL/GenBank/DDBJ databases">
        <authorList>
            <person name="de Groot N.N."/>
        </authorList>
    </citation>
    <scope>NUCLEOTIDE SEQUENCE [LARGE SCALE GENOMIC DNA]</scope>
    <source>
        <strain evidence="1 2">USBA 78</strain>
    </source>
</reference>
<gene>
    <name evidence="1" type="ORF">SAMN05428964_103430</name>
</gene>
<evidence type="ECO:0000313" key="2">
    <source>
        <dbReference type="Proteomes" id="UP000219068"/>
    </source>
</evidence>
<evidence type="ECO:0000313" key="1">
    <source>
        <dbReference type="EMBL" id="SOC21527.1"/>
    </source>
</evidence>
<dbReference type="EMBL" id="OBMM01000003">
    <property type="protein sequence ID" value="SOC21527.1"/>
    <property type="molecule type" value="Genomic_DNA"/>
</dbReference>
<sequence>MIIDSVEFVYSAKYRPPGKRKAAFHYFRDEIPVNISEVSAADFPVAGRFGYDEDRVSELRTNGTHFFLPVIGTDPEGKSLLSPDKFRSYLHSMLSLHGNGQLVERFGTECFLHTDLPNDVALEHSDRQMLIGEIIEDASSFVIVDELIYRRVGEPFLQYDNHLNYMRPVLVNASERHGVHERPDTLVRPDQMERYFEVMNIEASPVLGVCEIVRSDVYSFRPEQVQFLAACKEVHKEMHEEIGNQSIEFFTVFACMRDALHAAKEGEVTLGLIEASETAIAFFEGSPVEDIPDYLVPLVPELKLARCRLQAELTTEIQLEDNSGSTLEGLRP</sequence>
<dbReference type="AlphaFoldDB" id="A0A285THT9"/>
<proteinExistence type="predicted"/>
<name>A0A285THT9_9PROT</name>